<dbReference type="RefSeq" id="XP_007415758.1">
    <property type="nucleotide sequence ID" value="XM_007415696.1"/>
</dbReference>
<evidence type="ECO:0000313" key="2">
    <source>
        <dbReference type="Proteomes" id="UP000001072"/>
    </source>
</evidence>
<dbReference type="AlphaFoldDB" id="F4S335"/>
<sequence>MSFQYPLFTLIRISCVLLPGDRCKSFEPSGAVTYICPYSTCWVQNNQWTLLTQCQFQHSPDKSYSELNCAEYTPCKIQDMYLLTCYSYTCPSNAISCDKCQKK</sequence>
<dbReference type="KEGG" id="mlr:MELLADRAFT_123795"/>
<dbReference type="EMBL" id="GL883142">
    <property type="protein sequence ID" value="EGG00910.1"/>
    <property type="molecule type" value="Genomic_DNA"/>
</dbReference>
<dbReference type="HOGENOM" id="CLU_2264333_0_0_1"/>
<name>F4S335_MELLP</name>
<reference evidence="2" key="1">
    <citation type="journal article" date="2011" name="Proc. Natl. Acad. Sci. U.S.A.">
        <title>Obligate biotrophy features unraveled by the genomic analysis of rust fungi.</title>
        <authorList>
            <person name="Duplessis S."/>
            <person name="Cuomo C.A."/>
            <person name="Lin Y.-C."/>
            <person name="Aerts A."/>
            <person name="Tisserant E."/>
            <person name="Veneault-Fourrey C."/>
            <person name="Joly D.L."/>
            <person name="Hacquard S."/>
            <person name="Amselem J."/>
            <person name="Cantarel B.L."/>
            <person name="Chiu R."/>
            <person name="Coutinho P.M."/>
            <person name="Feau N."/>
            <person name="Field M."/>
            <person name="Frey P."/>
            <person name="Gelhaye E."/>
            <person name="Goldberg J."/>
            <person name="Grabherr M.G."/>
            <person name="Kodira C.D."/>
            <person name="Kohler A."/>
            <person name="Kuees U."/>
            <person name="Lindquist E.A."/>
            <person name="Lucas S.M."/>
            <person name="Mago R."/>
            <person name="Mauceli E."/>
            <person name="Morin E."/>
            <person name="Murat C."/>
            <person name="Pangilinan J.L."/>
            <person name="Park R."/>
            <person name="Pearson M."/>
            <person name="Quesneville H."/>
            <person name="Rouhier N."/>
            <person name="Sakthikumar S."/>
            <person name="Salamov A.A."/>
            <person name="Schmutz J."/>
            <person name="Selles B."/>
            <person name="Shapiro H."/>
            <person name="Tanguay P."/>
            <person name="Tuskan G.A."/>
            <person name="Henrissat B."/>
            <person name="Van de Peer Y."/>
            <person name="Rouze P."/>
            <person name="Ellis J.G."/>
            <person name="Dodds P.N."/>
            <person name="Schein J.E."/>
            <person name="Zhong S."/>
            <person name="Hamelin R.C."/>
            <person name="Grigoriev I.V."/>
            <person name="Szabo L.J."/>
            <person name="Martin F."/>
        </authorList>
    </citation>
    <scope>NUCLEOTIDE SEQUENCE [LARGE SCALE GENOMIC DNA]</scope>
    <source>
        <strain evidence="2">98AG31 / pathotype 3-4-7</strain>
    </source>
</reference>
<evidence type="ECO:0000313" key="1">
    <source>
        <dbReference type="EMBL" id="EGG00910.1"/>
    </source>
</evidence>
<keyword evidence="2" id="KW-1185">Reference proteome</keyword>
<dbReference type="VEuPathDB" id="FungiDB:MELLADRAFT_123795"/>
<accession>F4S335</accession>
<dbReference type="InParanoid" id="F4S335"/>
<dbReference type="GeneID" id="18926479"/>
<dbReference type="Proteomes" id="UP000001072">
    <property type="component" value="Unassembled WGS sequence"/>
</dbReference>
<organism evidence="2">
    <name type="scientific">Melampsora larici-populina (strain 98AG31 / pathotype 3-4-7)</name>
    <name type="common">Poplar leaf rust fungus</name>
    <dbReference type="NCBI Taxonomy" id="747676"/>
    <lineage>
        <taxon>Eukaryota</taxon>
        <taxon>Fungi</taxon>
        <taxon>Dikarya</taxon>
        <taxon>Basidiomycota</taxon>
        <taxon>Pucciniomycotina</taxon>
        <taxon>Pucciniomycetes</taxon>
        <taxon>Pucciniales</taxon>
        <taxon>Melampsoraceae</taxon>
        <taxon>Melampsora</taxon>
    </lineage>
</organism>
<proteinExistence type="predicted"/>
<gene>
    <name evidence="1" type="ORF">MELLADRAFT_123795</name>
</gene>
<protein>
    <submittedName>
        <fullName evidence="1">Secreted protein</fullName>
    </submittedName>
</protein>